<proteinExistence type="predicted"/>
<reference evidence="2 3" key="1">
    <citation type="journal article" date="2020" name="ISME J.">
        <title>Uncovering the hidden diversity of litter-decomposition mechanisms in mushroom-forming fungi.</title>
        <authorList>
            <person name="Floudas D."/>
            <person name="Bentzer J."/>
            <person name="Ahren D."/>
            <person name="Johansson T."/>
            <person name="Persson P."/>
            <person name="Tunlid A."/>
        </authorList>
    </citation>
    <scope>NUCLEOTIDE SEQUENCE [LARGE SCALE GENOMIC DNA]</scope>
    <source>
        <strain evidence="2 3">CBS 101986</strain>
    </source>
</reference>
<evidence type="ECO:0000313" key="3">
    <source>
        <dbReference type="Proteomes" id="UP000567179"/>
    </source>
</evidence>
<gene>
    <name evidence="2" type="ORF">D9619_007958</name>
</gene>
<keyword evidence="3" id="KW-1185">Reference proteome</keyword>
<evidence type="ECO:0000256" key="1">
    <source>
        <dbReference type="SAM" id="MobiDB-lite"/>
    </source>
</evidence>
<name>A0A8H5ESE7_9AGAR</name>
<sequence>MSKPLPSAPCQHPQASVHEFLRRILDSARPPIALYPAPSTRYKDMGTKTISRPPPTAHSMSADAMAIPDTSHLRPPVPPPLPASRRRNADNVTNKITPTLPPPPPPPTARQRIANPFSNR</sequence>
<dbReference type="EMBL" id="JAACJJ010000057">
    <property type="protein sequence ID" value="KAF5310661.1"/>
    <property type="molecule type" value="Genomic_DNA"/>
</dbReference>
<dbReference type="AlphaFoldDB" id="A0A8H5ESE7"/>
<protein>
    <submittedName>
        <fullName evidence="2">Uncharacterized protein</fullName>
    </submittedName>
</protein>
<evidence type="ECO:0000313" key="2">
    <source>
        <dbReference type="EMBL" id="KAF5310661.1"/>
    </source>
</evidence>
<feature type="region of interest" description="Disordered" evidence="1">
    <location>
        <begin position="36"/>
        <end position="120"/>
    </location>
</feature>
<accession>A0A8H5ESE7</accession>
<feature type="compositionally biased region" description="Pro residues" evidence="1">
    <location>
        <begin position="99"/>
        <end position="108"/>
    </location>
</feature>
<dbReference type="Proteomes" id="UP000567179">
    <property type="component" value="Unassembled WGS sequence"/>
</dbReference>
<organism evidence="2 3">
    <name type="scientific">Psilocybe cf. subviscida</name>
    <dbReference type="NCBI Taxonomy" id="2480587"/>
    <lineage>
        <taxon>Eukaryota</taxon>
        <taxon>Fungi</taxon>
        <taxon>Dikarya</taxon>
        <taxon>Basidiomycota</taxon>
        <taxon>Agaricomycotina</taxon>
        <taxon>Agaricomycetes</taxon>
        <taxon>Agaricomycetidae</taxon>
        <taxon>Agaricales</taxon>
        <taxon>Agaricineae</taxon>
        <taxon>Strophariaceae</taxon>
        <taxon>Psilocybe</taxon>
    </lineage>
</organism>
<comment type="caution">
    <text evidence="2">The sequence shown here is derived from an EMBL/GenBank/DDBJ whole genome shotgun (WGS) entry which is preliminary data.</text>
</comment>